<protein>
    <recommendedName>
        <fullName evidence="4">DNA (cytosine-5-)-methyltransferase</fullName>
    </recommendedName>
</protein>
<feature type="region of interest" description="Disordered" evidence="1">
    <location>
        <begin position="62"/>
        <end position="86"/>
    </location>
</feature>
<proteinExistence type="predicted"/>
<gene>
    <name evidence="2" type="ORF">XTPLMG728_2448</name>
</gene>
<organism evidence="2 3">
    <name type="scientific">Xanthomonas graminis pv. poae</name>
    <dbReference type="NCBI Taxonomy" id="227946"/>
    <lineage>
        <taxon>Bacteria</taxon>
        <taxon>Pseudomonadati</taxon>
        <taxon>Pseudomonadota</taxon>
        <taxon>Gammaproteobacteria</taxon>
        <taxon>Lysobacterales</taxon>
        <taxon>Lysobacteraceae</taxon>
        <taxon>Xanthomonas</taxon>
        <taxon>Xanthomonas translucens group</taxon>
        <taxon>Xanthomonas graminis</taxon>
    </lineage>
</organism>
<dbReference type="AlphaFoldDB" id="A0A0K2ZYI8"/>
<feature type="compositionally biased region" description="Low complexity" evidence="1">
    <location>
        <begin position="234"/>
        <end position="244"/>
    </location>
</feature>
<feature type="region of interest" description="Disordered" evidence="1">
    <location>
        <begin position="218"/>
        <end position="250"/>
    </location>
</feature>
<dbReference type="EMBL" id="CXOK01000076">
    <property type="protein sequence ID" value="CTP90097.1"/>
    <property type="molecule type" value="Genomic_DNA"/>
</dbReference>
<sequence length="250" mass="26665">MATSPPSKQKTSPKPKSGPAAGRAKTSATPTRTAKASKGSAADSSMTLSSLLQKHGLDGLSWKMSSGSSAPKGAKRLRQLPTSSKRSGIWGVGSRATLSMRVCPTIEKEYSLSQVIDPNPPISSFLTAANATGILRREERNGRTLDPIFEEGLRETIRFWSNAGEALGIPKQRILAPRFALKPEDIKAAIATDRFSVARNLTWDECEQLMGFPEGWTAVEGDSLATPSPRRSRSGSAAASSPSKKAAKKK</sequence>
<evidence type="ECO:0008006" key="4">
    <source>
        <dbReference type="Google" id="ProtNLM"/>
    </source>
</evidence>
<dbReference type="Proteomes" id="UP000041247">
    <property type="component" value="Unassembled WGS sequence"/>
</dbReference>
<feature type="compositionally biased region" description="Low complexity" evidence="1">
    <location>
        <begin position="1"/>
        <end position="17"/>
    </location>
</feature>
<evidence type="ECO:0000313" key="3">
    <source>
        <dbReference type="Proteomes" id="UP000041247"/>
    </source>
</evidence>
<accession>A0A0K2ZYI8</accession>
<feature type="region of interest" description="Disordered" evidence="1">
    <location>
        <begin position="1"/>
        <end position="47"/>
    </location>
</feature>
<evidence type="ECO:0000313" key="2">
    <source>
        <dbReference type="EMBL" id="CTP90097.1"/>
    </source>
</evidence>
<reference evidence="2 3" key="1">
    <citation type="submission" date="2015-07" db="EMBL/GenBank/DDBJ databases">
        <authorList>
            <person name="Noorani M."/>
        </authorList>
    </citation>
    <scope>NUCLEOTIDE SEQUENCE [LARGE SCALE GENOMIC DNA]</scope>
    <source>
        <strain evidence="2">LMG728</strain>
    </source>
</reference>
<evidence type="ECO:0000256" key="1">
    <source>
        <dbReference type="SAM" id="MobiDB-lite"/>
    </source>
</evidence>
<feature type="compositionally biased region" description="Low complexity" evidence="1">
    <location>
        <begin position="34"/>
        <end position="45"/>
    </location>
</feature>
<name>A0A0K2ZYI8_9XANT</name>